<dbReference type="EMBL" id="CNFT01003196">
    <property type="protein sequence ID" value="CKU81782.1"/>
    <property type="molecule type" value="Genomic_DNA"/>
</dbReference>
<evidence type="ECO:0000313" key="10">
    <source>
        <dbReference type="EMBL" id="CNV32607.1"/>
    </source>
</evidence>
<evidence type="ECO:0000313" key="4">
    <source>
        <dbReference type="EMBL" id="CFE80251.1"/>
    </source>
</evidence>
<dbReference type="Proteomes" id="UP000048289">
    <property type="component" value="Unassembled WGS sequence"/>
</dbReference>
<organism evidence="6 26">
    <name type="scientific">Mycobacterium tuberculosis</name>
    <dbReference type="NCBI Taxonomy" id="1773"/>
    <lineage>
        <taxon>Bacteria</taxon>
        <taxon>Bacillati</taxon>
        <taxon>Actinomycetota</taxon>
        <taxon>Actinomycetes</taxon>
        <taxon>Mycobacteriales</taxon>
        <taxon>Mycobacteriaceae</taxon>
        <taxon>Mycobacterium</taxon>
        <taxon>Mycobacterium tuberculosis complex</taxon>
    </lineage>
</organism>
<evidence type="ECO:0000313" key="18">
    <source>
        <dbReference type="Proteomes" id="UP000044938"/>
    </source>
</evidence>
<evidence type="ECO:0000313" key="21">
    <source>
        <dbReference type="Proteomes" id="UP000048289"/>
    </source>
</evidence>
<evidence type="ECO:0000256" key="1">
    <source>
        <dbReference type="SAM" id="MobiDB-lite"/>
    </source>
</evidence>
<dbReference type="Proteomes" id="UP000050139">
    <property type="component" value="Unassembled WGS sequence"/>
</dbReference>
<dbReference type="EMBL" id="CNGE01000845">
    <property type="protein sequence ID" value="CKT41876.1"/>
    <property type="molecule type" value="Genomic_DNA"/>
</dbReference>
<dbReference type="Proteomes" id="UP000048600">
    <property type="component" value="Unassembled WGS sequence"/>
</dbReference>
<dbReference type="EMBL" id="COPH01000032">
    <property type="protein sequence ID" value="CLW84329.1"/>
    <property type="molecule type" value="Genomic_DNA"/>
</dbReference>
<dbReference type="Proteomes" id="UP000048948">
    <property type="component" value="Unassembled WGS sequence"/>
</dbReference>
<proteinExistence type="predicted"/>
<reference evidence="14" key="3">
    <citation type="submission" date="2015-03" db="EMBL/GenBank/DDBJ databases">
        <authorList>
            <person name="Murphy D."/>
        </authorList>
    </citation>
    <scope>NUCLEOTIDE SEQUENCE [LARGE SCALE GENOMIC DNA]</scope>
    <source>
        <strain evidence="14">K00500041</strain>
    </source>
</reference>
<dbReference type="EMBL" id="CSAJ01000708">
    <property type="protein sequence ID" value="COX09821.1"/>
    <property type="molecule type" value="Genomic_DNA"/>
</dbReference>
<evidence type="ECO:0000313" key="20">
    <source>
        <dbReference type="Proteomes" id="UP000046947"/>
    </source>
</evidence>
<dbReference type="AlphaFoldDB" id="A0A0E9AQP3"/>
<dbReference type="Proteomes" id="UP000044938">
    <property type="component" value="Unassembled WGS sequence"/>
</dbReference>
<gene>
    <name evidence="15" type="ORF">A4S10_03676</name>
    <name evidence="10" type="ORF">ERS007661_02066</name>
    <name evidence="11" type="ORF">ERS007679_04357</name>
    <name evidence="3" type="ORF">ERS007681_03761</name>
    <name evidence="4" type="ORF">ERS007688_04230</name>
    <name evidence="14" type="ORF">ERS007703_04986</name>
    <name evidence="12" type="ORF">ERS007720_03905</name>
    <name evidence="13" type="ORF">ERS007741_03926</name>
    <name evidence="7" type="ORF">ERS027646_03528</name>
    <name evidence="6" type="ORF">ERS027659_03898</name>
    <name evidence="8" type="ORF">ERS027659_05294</name>
    <name evidence="5" type="ORF">ERS027661_01570</name>
    <name evidence="9" type="ORF">ERS094118_03430</name>
</gene>
<feature type="compositionally biased region" description="Polar residues" evidence="1">
    <location>
        <begin position="40"/>
        <end position="59"/>
    </location>
</feature>
<evidence type="ECO:0000313" key="6">
    <source>
        <dbReference type="EMBL" id="CKT05298.1"/>
    </source>
</evidence>
<evidence type="ECO:0000313" key="17">
    <source>
        <dbReference type="Proteomes" id="UP000039217"/>
    </source>
</evidence>
<accession>A0A0E9AQP3</accession>
<dbReference type="Proteomes" id="UP000038802">
    <property type="component" value="Unassembled WGS sequence"/>
</dbReference>
<feature type="chain" id="PRO_5015037287" evidence="2">
    <location>
        <begin position="34"/>
        <end position="59"/>
    </location>
</feature>
<sequence length="59" mass="5749">MRADTSSAPAASTCVVAAAAALLAALIVDPTFARSPAAADTTSGEINTNDTDQLQTVGG</sequence>
<evidence type="ECO:0000313" key="16">
    <source>
        <dbReference type="Proteomes" id="UP000038802"/>
    </source>
</evidence>
<keyword evidence="2" id="KW-0732">Signal</keyword>
<feature type="signal peptide" evidence="2">
    <location>
        <begin position="1"/>
        <end position="33"/>
    </location>
</feature>
<protein>
    <submittedName>
        <fullName evidence="6">Uncharacterized protein</fullName>
    </submittedName>
</protein>
<dbReference type="EMBL" id="CNFU01000277">
    <property type="protein sequence ID" value="CKR53893.1"/>
    <property type="molecule type" value="Genomic_DNA"/>
</dbReference>
<evidence type="ECO:0000313" key="26">
    <source>
        <dbReference type="Proteomes" id="UP000050164"/>
    </source>
</evidence>
<evidence type="ECO:0000256" key="2">
    <source>
        <dbReference type="SAM" id="SignalP"/>
    </source>
</evidence>
<reference evidence="9 25" key="1">
    <citation type="submission" date="2015-03" db="EMBL/GenBank/DDBJ databases">
        <authorList>
            <consortium name="Pathogen Informatics"/>
            <person name="Murphy D."/>
        </authorList>
    </citation>
    <scope>NUCLEOTIDE SEQUENCE [LARGE SCALE GENOMIC DNA]</scope>
    <source>
        <strain evidence="9 25">0268S</strain>
    </source>
</reference>
<evidence type="ECO:0000313" key="7">
    <source>
        <dbReference type="EMBL" id="CKT41876.1"/>
    </source>
</evidence>
<dbReference type="EMBL" id="CQQC01000669">
    <property type="protein sequence ID" value="CNV32607.1"/>
    <property type="molecule type" value="Genomic_DNA"/>
</dbReference>
<dbReference type="Proteomes" id="UP000046947">
    <property type="component" value="Unassembled WGS sequence"/>
</dbReference>
<evidence type="ECO:0000313" key="15">
    <source>
        <dbReference type="EMBL" id="OMH61485.1"/>
    </source>
</evidence>
<evidence type="ECO:0000313" key="9">
    <source>
        <dbReference type="EMBL" id="CLW84329.1"/>
    </source>
</evidence>
<reference evidence="15 27" key="5">
    <citation type="submission" date="2017-02" db="EMBL/GenBank/DDBJ databases">
        <title>Protein polymorphisms may explain contrasting epidemiological fitness of two variants of a multidrug-resistant Mycobacterium tuberculosis strain.</title>
        <authorList>
            <person name="Bigi M.M."/>
            <person name="Lopez B."/>
            <person name="Blanco F.C."/>
            <person name="Sasiain M.C."/>
            <person name="De La Barrera S."/>
            <person name="Ritacco V."/>
            <person name="Bigi F."/>
            <person name="Soria M.A."/>
        </authorList>
    </citation>
    <scope>NUCLEOTIDE SEQUENCE [LARGE SCALE GENOMIC DNA]</scope>
    <source>
        <strain evidence="15 27">6548</strain>
    </source>
</reference>
<name>A0A0E9AQP3_MYCTX</name>
<evidence type="ECO:0000313" key="13">
    <source>
        <dbReference type="EMBL" id="COX16819.1"/>
    </source>
</evidence>
<dbReference type="EMBL" id="CFOH01001159">
    <property type="protein sequence ID" value="CFE80251.1"/>
    <property type="molecule type" value="Genomic_DNA"/>
</dbReference>
<evidence type="ECO:0000313" key="27">
    <source>
        <dbReference type="Proteomes" id="UP000189452"/>
    </source>
</evidence>
<dbReference type="Proteomes" id="UP000045842">
    <property type="component" value="Unassembled WGS sequence"/>
</dbReference>
<evidence type="ECO:0000313" key="8">
    <source>
        <dbReference type="EMBL" id="CKU81782.1"/>
    </source>
</evidence>
<dbReference type="Proteomes" id="UP000189452">
    <property type="component" value="Chromosome"/>
</dbReference>
<evidence type="ECO:0000313" key="25">
    <source>
        <dbReference type="Proteomes" id="UP000050139"/>
    </source>
</evidence>
<reference evidence="16 17" key="2">
    <citation type="submission" date="2015-03" db="EMBL/GenBank/DDBJ databases">
        <authorList>
            <consortium name="Pathogen Informatics"/>
        </authorList>
    </citation>
    <scope>NUCLEOTIDE SEQUENCE [LARGE SCALE GENOMIC DNA]</scope>
    <source>
        <strain evidence="7 23">Bir 172</strain>
        <strain evidence="6 26">Bir 185</strain>
        <strain evidence="5 24">Bir 187</strain>
        <strain evidence="10 17">D00501624</strain>
        <strain evidence="11 19">G09801536</strain>
        <strain evidence="3 21">G09901357</strain>
        <strain evidence="4 20">H09601792</strain>
        <strain evidence="16">K00500041</strain>
        <strain evidence="12 18">M09401471</strain>
        <strain evidence="13 22">P00601463</strain>
    </source>
</reference>
<dbReference type="Proteomes" id="UP000049023">
    <property type="component" value="Unassembled WGS sequence"/>
</dbReference>
<evidence type="ECO:0000313" key="11">
    <source>
        <dbReference type="EMBL" id="COW82236.1"/>
    </source>
</evidence>
<dbReference type="EMBL" id="CNFT01001241">
    <property type="protein sequence ID" value="CKT05298.1"/>
    <property type="molecule type" value="Genomic_DNA"/>
</dbReference>
<reference evidence="15 27" key="4">
    <citation type="submission" date="2016-04" db="EMBL/GenBank/DDBJ databases">
        <authorList>
            <person name="Bigi M."/>
            <person name="Bigi F."/>
            <person name="Soria M.A."/>
        </authorList>
    </citation>
    <scope>NUCLEOTIDE SEQUENCE [LARGE SCALE GENOMIC DNA]</scope>
    <source>
        <strain evidence="15 27">6548</strain>
    </source>
</reference>
<evidence type="ECO:0000313" key="19">
    <source>
        <dbReference type="Proteomes" id="UP000045842"/>
    </source>
</evidence>
<evidence type="ECO:0000313" key="23">
    <source>
        <dbReference type="Proteomes" id="UP000048948"/>
    </source>
</evidence>
<dbReference type="EMBL" id="CSAD01001072">
    <property type="protein sequence ID" value="COW82236.1"/>
    <property type="molecule type" value="Genomic_DNA"/>
</dbReference>
<dbReference type="Proteomes" id="UP000050164">
    <property type="component" value="Unassembled WGS sequence"/>
</dbReference>
<dbReference type="EMBL" id="LWDQ01000001">
    <property type="protein sequence ID" value="OMH61485.1"/>
    <property type="molecule type" value="Genomic_DNA"/>
</dbReference>
<feature type="region of interest" description="Disordered" evidence="1">
    <location>
        <begin position="36"/>
        <end position="59"/>
    </location>
</feature>
<evidence type="ECO:0000313" key="3">
    <source>
        <dbReference type="EMBL" id="CFE45086.1"/>
    </source>
</evidence>
<dbReference type="Proteomes" id="UP000039217">
    <property type="component" value="Unassembled WGS sequence"/>
</dbReference>
<evidence type="ECO:0000313" key="14">
    <source>
        <dbReference type="EMBL" id="COX26199.1"/>
    </source>
</evidence>
<dbReference type="PATRIC" id="fig|1773.2386.peg.4363"/>
<evidence type="ECO:0000313" key="5">
    <source>
        <dbReference type="EMBL" id="CKR53893.1"/>
    </source>
</evidence>
<evidence type="ECO:0000313" key="22">
    <source>
        <dbReference type="Proteomes" id="UP000048600"/>
    </source>
</evidence>
<dbReference type="EMBL" id="CFOE01000720">
    <property type="protein sequence ID" value="CFE45086.1"/>
    <property type="molecule type" value="Genomic_DNA"/>
</dbReference>
<dbReference type="EMBL" id="CHKL01000679">
    <property type="protein sequence ID" value="COX16819.1"/>
    <property type="molecule type" value="Genomic_DNA"/>
</dbReference>
<dbReference type="EMBL" id="CSAE01001062">
    <property type="protein sequence ID" value="COX26199.1"/>
    <property type="molecule type" value="Genomic_DNA"/>
</dbReference>
<evidence type="ECO:0000313" key="12">
    <source>
        <dbReference type="EMBL" id="COX09821.1"/>
    </source>
</evidence>
<evidence type="ECO:0000313" key="24">
    <source>
        <dbReference type="Proteomes" id="UP000049023"/>
    </source>
</evidence>